<dbReference type="SUPFAM" id="SSF75217">
    <property type="entry name" value="alpha/beta knot"/>
    <property type="match status" value="1"/>
</dbReference>
<evidence type="ECO:0000256" key="4">
    <source>
        <dbReference type="ARBA" id="ARBA00038303"/>
    </source>
</evidence>
<dbReference type="PANTHER" id="PTHR33603">
    <property type="entry name" value="METHYLTRANSFERASE"/>
    <property type="match status" value="1"/>
</dbReference>
<dbReference type="InterPro" id="IPR029028">
    <property type="entry name" value="Alpha/beta_knot_MTases"/>
</dbReference>
<keyword evidence="2 5" id="KW-0808">Transferase</keyword>
<dbReference type="EMBL" id="JAEKJA010000003">
    <property type="protein sequence ID" value="MBJ3775038.1"/>
    <property type="molecule type" value="Genomic_DNA"/>
</dbReference>
<comment type="catalytic activity">
    <reaction evidence="5">
        <text>pseudouridine(1915) in 23S rRNA + S-adenosyl-L-methionine = N(3)-methylpseudouridine(1915) in 23S rRNA + S-adenosyl-L-homocysteine + H(+)</text>
        <dbReference type="Rhea" id="RHEA:42752"/>
        <dbReference type="Rhea" id="RHEA-COMP:10221"/>
        <dbReference type="Rhea" id="RHEA-COMP:10222"/>
        <dbReference type="ChEBI" id="CHEBI:15378"/>
        <dbReference type="ChEBI" id="CHEBI:57856"/>
        <dbReference type="ChEBI" id="CHEBI:59789"/>
        <dbReference type="ChEBI" id="CHEBI:65314"/>
        <dbReference type="ChEBI" id="CHEBI:74486"/>
        <dbReference type="EC" id="2.1.1.177"/>
    </reaction>
</comment>
<evidence type="ECO:0000313" key="6">
    <source>
        <dbReference type="EMBL" id="MBJ3775038.1"/>
    </source>
</evidence>
<dbReference type="RefSeq" id="WP_198880932.1">
    <property type="nucleotide sequence ID" value="NZ_JAEKJA010000003.1"/>
</dbReference>
<comment type="function">
    <text evidence="5">Specifically methylates the pseudouridine at position 1915 (m3Psi1915) in 23S rRNA.</text>
</comment>
<gene>
    <name evidence="5" type="primary">rlmH</name>
    <name evidence="6" type="ORF">JCR33_05025</name>
</gene>
<keyword evidence="5" id="KW-0698">rRNA processing</keyword>
<evidence type="ECO:0000313" key="7">
    <source>
        <dbReference type="Proteomes" id="UP000609531"/>
    </source>
</evidence>
<keyword evidence="5" id="KW-0963">Cytoplasm</keyword>
<evidence type="ECO:0000256" key="1">
    <source>
        <dbReference type="ARBA" id="ARBA00022603"/>
    </source>
</evidence>
<feature type="binding site" evidence="5">
    <location>
        <position position="117"/>
    </location>
    <ligand>
        <name>S-adenosyl-L-methionine</name>
        <dbReference type="ChEBI" id="CHEBI:59789"/>
    </ligand>
</feature>
<dbReference type="InterPro" id="IPR003742">
    <property type="entry name" value="RlmH-like"/>
</dbReference>
<dbReference type="PANTHER" id="PTHR33603:SF1">
    <property type="entry name" value="RIBOSOMAL RNA LARGE SUBUNIT METHYLTRANSFERASE H"/>
    <property type="match status" value="1"/>
</dbReference>
<feature type="binding site" evidence="5">
    <location>
        <begin position="136"/>
        <end position="141"/>
    </location>
    <ligand>
        <name>S-adenosyl-L-methionine</name>
        <dbReference type="ChEBI" id="CHEBI:59789"/>
    </ligand>
</feature>
<dbReference type="EC" id="2.1.1.177" evidence="5"/>
<dbReference type="InterPro" id="IPR029026">
    <property type="entry name" value="tRNA_m1G_MTases_N"/>
</dbReference>
<proteinExistence type="inferred from homology"/>
<keyword evidence="3 5" id="KW-0949">S-adenosyl-L-methionine</keyword>
<feature type="binding site" evidence="5">
    <location>
        <position position="85"/>
    </location>
    <ligand>
        <name>S-adenosyl-L-methionine</name>
        <dbReference type="ChEBI" id="CHEBI:59789"/>
    </ligand>
</feature>
<sequence length="169" mass="18285">MADGEFRERGARRLNILVLAVGKATKGPERELCARYAERAVKAGRQLGIAAVSVRECADAQGPTRAALEGRALLAARPPGVLVALDETGEEWTSRAFADRLQGWLDRGEPNLVFAIGGADGHDGAVKEAARATFSLGRITLPHLLARAILLEQIYRAVTIRLGHPYHRE</sequence>
<dbReference type="Gene3D" id="3.40.1280.10">
    <property type="match status" value="1"/>
</dbReference>
<dbReference type="PIRSF" id="PIRSF004505">
    <property type="entry name" value="MT_bac"/>
    <property type="match status" value="1"/>
</dbReference>
<keyword evidence="7" id="KW-1185">Reference proteome</keyword>
<accession>A0A934IEG4</accession>
<comment type="subunit">
    <text evidence="5">Homodimer.</text>
</comment>
<dbReference type="Proteomes" id="UP000609531">
    <property type="component" value="Unassembled WGS sequence"/>
</dbReference>
<comment type="caution">
    <text evidence="6">The sequence shown here is derived from an EMBL/GenBank/DDBJ whole genome shotgun (WGS) entry which is preliminary data.</text>
</comment>
<keyword evidence="1 5" id="KW-0489">Methyltransferase</keyword>
<comment type="subcellular location">
    <subcellularLocation>
        <location evidence="5">Cytoplasm</location>
    </subcellularLocation>
</comment>
<name>A0A934IEG4_9HYPH</name>
<evidence type="ECO:0000256" key="5">
    <source>
        <dbReference type="HAMAP-Rule" id="MF_00658"/>
    </source>
</evidence>
<dbReference type="CDD" id="cd18081">
    <property type="entry name" value="RlmH-like"/>
    <property type="match status" value="1"/>
</dbReference>
<organism evidence="6 7">
    <name type="scientific">Acuticoccus mangrovi</name>
    <dbReference type="NCBI Taxonomy" id="2796142"/>
    <lineage>
        <taxon>Bacteria</taxon>
        <taxon>Pseudomonadati</taxon>
        <taxon>Pseudomonadota</taxon>
        <taxon>Alphaproteobacteria</taxon>
        <taxon>Hyphomicrobiales</taxon>
        <taxon>Amorphaceae</taxon>
        <taxon>Acuticoccus</taxon>
    </lineage>
</organism>
<reference evidence="6" key="1">
    <citation type="submission" date="2020-12" db="EMBL/GenBank/DDBJ databases">
        <title>Bacterial taxonomy.</title>
        <authorList>
            <person name="Pan X."/>
        </authorList>
    </citation>
    <scope>NUCLEOTIDE SEQUENCE</scope>
    <source>
        <strain evidence="6">B2012</strain>
    </source>
</reference>
<evidence type="ECO:0000256" key="3">
    <source>
        <dbReference type="ARBA" id="ARBA00022691"/>
    </source>
</evidence>
<dbReference type="HAMAP" id="MF_00658">
    <property type="entry name" value="23SrRNA_methyltr_H"/>
    <property type="match status" value="1"/>
</dbReference>
<dbReference type="GO" id="GO:0070038">
    <property type="term" value="F:rRNA (pseudouridine-N3-)-methyltransferase activity"/>
    <property type="evidence" value="ECO:0007669"/>
    <property type="project" value="UniProtKB-UniRule"/>
</dbReference>
<evidence type="ECO:0000256" key="2">
    <source>
        <dbReference type="ARBA" id="ARBA00022679"/>
    </source>
</evidence>
<dbReference type="Pfam" id="PF02590">
    <property type="entry name" value="SPOUT_MTase"/>
    <property type="match status" value="1"/>
</dbReference>
<dbReference type="GO" id="GO:0005737">
    <property type="term" value="C:cytoplasm"/>
    <property type="evidence" value="ECO:0007669"/>
    <property type="project" value="UniProtKB-SubCell"/>
</dbReference>
<comment type="similarity">
    <text evidence="4 5">Belongs to the RNA methyltransferase RlmH family.</text>
</comment>
<dbReference type="AlphaFoldDB" id="A0A934IEG4"/>
<protein>
    <recommendedName>
        <fullName evidence="5">Ribosomal RNA large subunit methyltransferase H</fullName>
        <ecNumber evidence="5">2.1.1.177</ecNumber>
    </recommendedName>
    <alternativeName>
        <fullName evidence="5">23S rRNA (pseudouridine1915-N3)-methyltransferase</fullName>
    </alternativeName>
    <alternativeName>
        <fullName evidence="5">23S rRNA m3Psi1915 methyltransferase</fullName>
    </alternativeName>
    <alternativeName>
        <fullName evidence="5">rRNA (pseudouridine-N3-)-methyltransferase RlmH</fullName>
    </alternativeName>
</protein>